<proteinExistence type="predicted"/>
<dbReference type="WBParaSite" id="nRc.2.0.1.t33315-RA">
    <property type="protein sequence ID" value="nRc.2.0.1.t33315-RA"/>
    <property type="gene ID" value="nRc.2.0.1.g33315"/>
</dbReference>
<keyword evidence="1" id="KW-1185">Reference proteome</keyword>
<protein>
    <submittedName>
        <fullName evidence="2">Uncharacterized protein</fullName>
    </submittedName>
</protein>
<sequence>MSSCCFHVNRRQILVDRCSHGGVTGGIGMETIFLQNRQKFKIFRKISKIRKCRTSKSSQNSDLASNFTPGKLTCHNVPLRIRNPLTKTT</sequence>
<dbReference type="AlphaFoldDB" id="A0A915K3F0"/>
<organism evidence="1 2">
    <name type="scientific">Romanomermis culicivorax</name>
    <name type="common">Nematode worm</name>
    <dbReference type="NCBI Taxonomy" id="13658"/>
    <lineage>
        <taxon>Eukaryota</taxon>
        <taxon>Metazoa</taxon>
        <taxon>Ecdysozoa</taxon>
        <taxon>Nematoda</taxon>
        <taxon>Enoplea</taxon>
        <taxon>Dorylaimia</taxon>
        <taxon>Mermithida</taxon>
        <taxon>Mermithoidea</taxon>
        <taxon>Mermithidae</taxon>
        <taxon>Romanomermis</taxon>
    </lineage>
</organism>
<dbReference type="Proteomes" id="UP000887565">
    <property type="component" value="Unplaced"/>
</dbReference>
<accession>A0A915K3F0</accession>
<name>A0A915K3F0_ROMCU</name>
<evidence type="ECO:0000313" key="2">
    <source>
        <dbReference type="WBParaSite" id="nRc.2.0.1.t33315-RA"/>
    </source>
</evidence>
<evidence type="ECO:0000313" key="1">
    <source>
        <dbReference type="Proteomes" id="UP000887565"/>
    </source>
</evidence>
<reference evidence="2" key="1">
    <citation type="submission" date="2022-11" db="UniProtKB">
        <authorList>
            <consortium name="WormBaseParasite"/>
        </authorList>
    </citation>
    <scope>IDENTIFICATION</scope>
</reference>